<comment type="similarity">
    <text evidence="2">Belongs to the Fur family.</text>
</comment>
<evidence type="ECO:0000256" key="4">
    <source>
        <dbReference type="ARBA" id="ARBA00022491"/>
    </source>
</evidence>
<evidence type="ECO:0000256" key="7">
    <source>
        <dbReference type="ARBA" id="ARBA00023015"/>
    </source>
</evidence>
<dbReference type="GO" id="GO:0000976">
    <property type="term" value="F:transcription cis-regulatory region binding"/>
    <property type="evidence" value="ECO:0007669"/>
    <property type="project" value="TreeGrafter"/>
</dbReference>
<dbReference type="InterPro" id="IPR043135">
    <property type="entry name" value="Fur_C"/>
</dbReference>
<dbReference type="GO" id="GO:0005737">
    <property type="term" value="C:cytoplasm"/>
    <property type="evidence" value="ECO:0007669"/>
    <property type="project" value="UniProtKB-SubCell"/>
</dbReference>
<keyword evidence="7" id="KW-0805">Transcription regulation</keyword>
<protein>
    <recommendedName>
        <fullName evidence="13">Fur family transcriptional regulator</fullName>
    </recommendedName>
</protein>
<dbReference type="CDD" id="cd07153">
    <property type="entry name" value="Fur_like"/>
    <property type="match status" value="1"/>
</dbReference>
<keyword evidence="3" id="KW-0963">Cytoplasm</keyword>
<dbReference type="SUPFAM" id="SSF46785">
    <property type="entry name" value="Winged helix' DNA-binding domain"/>
    <property type="match status" value="1"/>
</dbReference>
<evidence type="ECO:0000256" key="6">
    <source>
        <dbReference type="ARBA" id="ARBA00022833"/>
    </source>
</evidence>
<feature type="binding site" evidence="10">
    <location>
        <position position="99"/>
    </location>
    <ligand>
        <name>Zn(2+)</name>
        <dbReference type="ChEBI" id="CHEBI:29105"/>
    </ligand>
</feature>
<dbReference type="InterPro" id="IPR002481">
    <property type="entry name" value="FUR"/>
</dbReference>
<keyword evidence="5 10" id="KW-0479">Metal-binding</keyword>
<sequence>MIANSLHLKEILTAKGLKPTYQRILILNYLSGNTKKHLTTEQVYEALSKKTPTLSLTTVYNTLGSFLDAGLVSAITITGTEVRYELTTTPHHHLLCKCCGRIIDIDIQCPNASRKSIKGYKIDEVHGYFKGICKSCLKRQREQ</sequence>
<keyword evidence="8" id="KW-0238">DNA-binding</keyword>
<dbReference type="Gene3D" id="1.10.10.10">
    <property type="entry name" value="Winged helix-like DNA-binding domain superfamily/Winged helix DNA-binding domain"/>
    <property type="match status" value="1"/>
</dbReference>
<dbReference type="InterPro" id="IPR036390">
    <property type="entry name" value="WH_DNA-bd_sf"/>
</dbReference>
<dbReference type="GO" id="GO:0045892">
    <property type="term" value="P:negative regulation of DNA-templated transcription"/>
    <property type="evidence" value="ECO:0007669"/>
    <property type="project" value="TreeGrafter"/>
</dbReference>
<evidence type="ECO:0000256" key="8">
    <source>
        <dbReference type="ARBA" id="ARBA00023125"/>
    </source>
</evidence>
<dbReference type="EMBL" id="LJVE01000050">
    <property type="protein sequence ID" value="KPL14446.1"/>
    <property type="molecule type" value="Genomic_DNA"/>
</dbReference>
<proteinExistence type="inferred from homology"/>
<evidence type="ECO:0000313" key="12">
    <source>
        <dbReference type="Proteomes" id="UP000050975"/>
    </source>
</evidence>
<feature type="binding site" evidence="10">
    <location>
        <position position="96"/>
    </location>
    <ligand>
        <name>Zn(2+)</name>
        <dbReference type="ChEBI" id="CHEBI:29105"/>
    </ligand>
</feature>
<feature type="binding site" evidence="10">
    <location>
        <position position="133"/>
    </location>
    <ligand>
        <name>Zn(2+)</name>
        <dbReference type="ChEBI" id="CHEBI:29105"/>
    </ligand>
</feature>
<evidence type="ECO:0008006" key="13">
    <source>
        <dbReference type="Google" id="ProtNLM"/>
    </source>
</evidence>
<dbReference type="FunFam" id="1.10.10.10:FF:000007">
    <property type="entry name" value="Ferric uptake regulation protein"/>
    <property type="match status" value="1"/>
</dbReference>
<keyword evidence="9" id="KW-0804">Transcription</keyword>
<dbReference type="Gene3D" id="3.30.1490.190">
    <property type="match status" value="1"/>
</dbReference>
<evidence type="ECO:0000256" key="1">
    <source>
        <dbReference type="ARBA" id="ARBA00004496"/>
    </source>
</evidence>
<accession>A0A0S8K0R1</accession>
<comment type="cofactor">
    <cofactor evidence="10">
        <name>Zn(2+)</name>
        <dbReference type="ChEBI" id="CHEBI:29105"/>
    </cofactor>
    <text evidence="10">Binds 1 zinc ion per subunit.</text>
</comment>
<dbReference type="AlphaFoldDB" id="A0A0S8K0R1"/>
<comment type="caution">
    <text evidence="11">The sequence shown here is derived from an EMBL/GenBank/DDBJ whole genome shotgun (WGS) entry which is preliminary data.</text>
</comment>
<evidence type="ECO:0000313" key="11">
    <source>
        <dbReference type="EMBL" id="KPL14446.1"/>
    </source>
</evidence>
<evidence type="ECO:0000256" key="10">
    <source>
        <dbReference type="PIRSR" id="PIRSR602481-1"/>
    </source>
</evidence>
<dbReference type="GO" id="GO:1900376">
    <property type="term" value="P:regulation of secondary metabolite biosynthetic process"/>
    <property type="evidence" value="ECO:0007669"/>
    <property type="project" value="TreeGrafter"/>
</dbReference>
<dbReference type="PANTHER" id="PTHR33202">
    <property type="entry name" value="ZINC UPTAKE REGULATION PROTEIN"/>
    <property type="match status" value="1"/>
</dbReference>
<dbReference type="PANTHER" id="PTHR33202:SF8">
    <property type="entry name" value="PEROXIDE-RESPONSIVE REPRESSOR PERR"/>
    <property type="match status" value="1"/>
</dbReference>
<reference evidence="11 12" key="1">
    <citation type="journal article" date="2015" name="Microbiome">
        <title>Genomic resolution of linkages in carbon, nitrogen, and sulfur cycling among widespread estuary sediment bacteria.</title>
        <authorList>
            <person name="Baker B.J."/>
            <person name="Lazar C.S."/>
            <person name="Teske A.P."/>
            <person name="Dick G.J."/>
        </authorList>
    </citation>
    <scope>NUCLEOTIDE SEQUENCE [LARGE SCALE GENOMIC DNA]</scope>
    <source>
        <strain evidence="11">SM1_77</strain>
    </source>
</reference>
<organism evidence="11 12">
    <name type="scientific">candidate division WOR_3 bacterium SM1_77</name>
    <dbReference type="NCBI Taxonomy" id="1703778"/>
    <lineage>
        <taxon>Bacteria</taxon>
        <taxon>Bacteria division WOR-3</taxon>
    </lineage>
</organism>
<comment type="subcellular location">
    <subcellularLocation>
        <location evidence="1">Cytoplasm</location>
    </subcellularLocation>
</comment>
<evidence type="ECO:0000256" key="3">
    <source>
        <dbReference type="ARBA" id="ARBA00022490"/>
    </source>
</evidence>
<dbReference type="Pfam" id="PF01475">
    <property type="entry name" value="FUR"/>
    <property type="match status" value="1"/>
</dbReference>
<dbReference type="GO" id="GO:0003700">
    <property type="term" value="F:DNA-binding transcription factor activity"/>
    <property type="evidence" value="ECO:0007669"/>
    <property type="project" value="InterPro"/>
</dbReference>
<evidence type="ECO:0000256" key="9">
    <source>
        <dbReference type="ARBA" id="ARBA00023163"/>
    </source>
</evidence>
<evidence type="ECO:0000256" key="5">
    <source>
        <dbReference type="ARBA" id="ARBA00022723"/>
    </source>
</evidence>
<keyword evidence="6 10" id="KW-0862">Zinc</keyword>
<dbReference type="InterPro" id="IPR036388">
    <property type="entry name" value="WH-like_DNA-bd_sf"/>
</dbReference>
<gene>
    <name evidence="11" type="ORF">AMJ74_03365</name>
</gene>
<dbReference type="GO" id="GO:0008270">
    <property type="term" value="F:zinc ion binding"/>
    <property type="evidence" value="ECO:0007669"/>
    <property type="project" value="TreeGrafter"/>
</dbReference>
<dbReference type="Proteomes" id="UP000050975">
    <property type="component" value="Unassembled WGS sequence"/>
</dbReference>
<keyword evidence="4" id="KW-0678">Repressor</keyword>
<evidence type="ECO:0000256" key="2">
    <source>
        <dbReference type="ARBA" id="ARBA00007957"/>
    </source>
</evidence>
<feature type="binding site" evidence="10">
    <location>
        <position position="136"/>
    </location>
    <ligand>
        <name>Zn(2+)</name>
        <dbReference type="ChEBI" id="CHEBI:29105"/>
    </ligand>
</feature>
<name>A0A0S8K0R1_UNCW3</name>